<gene>
    <name evidence="2" type="ORF">ACFPM3_21135</name>
</gene>
<sequence length="215" mass="22725">MGADSTISKILRQIATQDVVEIFESSGSPGRAAALAHFTEQYGFTYGEAHRHGHNKSLLTVFLYRDPRPEARAREAATIAAYPQAGNGGAAPGLRPGTVKPLPEAEGAVAVLKDRIAFDVMGQAAEPRQKAIAWGMLGITVLMILITGKYLVALGTGVVLGGLLLGGFKLGEVRRKKLARRLEAAGLVAVRDEHGVQRFLAPGQQLPGHANPFAG</sequence>
<keyword evidence="1" id="KW-1133">Transmembrane helix</keyword>
<reference evidence="3" key="1">
    <citation type="journal article" date="2019" name="Int. J. Syst. Evol. Microbiol.">
        <title>The Global Catalogue of Microorganisms (GCM) 10K type strain sequencing project: providing services to taxonomists for standard genome sequencing and annotation.</title>
        <authorList>
            <consortium name="The Broad Institute Genomics Platform"/>
            <consortium name="The Broad Institute Genome Sequencing Center for Infectious Disease"/>
            <person name="Wu L."/>
            <person name="Ma J."/>
        </authorList>
    </citation>
    <scope>NUCLEOTIDE SEQUENCE [LARGE SCALE GENOMIC DNA]</scope>
    <source>
        <strain evidence="3">CGMCC 4.1648</strain>
    </source>
</reference>
<dbReference type="Proteomes" id="UP001595829">
    <property type="component" value="Unassembled WGS sequence"/>
</dbReference>
<organism evidence="2 3">
    <name type="scientific">Streptomyces coeruleoprunus</name>
    <dbReference type="NCBI Taxonomy" id="285563"/>
    <lineage>
        <taxon>Bacteria</taxon>
        <taxon>Bacillati</taxon>
        <taxon>Actinomycetota</taxon>
        <taxon>Actinomycetes</taxon>
        <taxon>Kitasatosporales</taxon>
        <taxon>Streptomycetaceae</taxon>
        <taxon>Streptomyces</taxon>
    </lineage>
</organism>
<evidence type="ECO:0000313" key="3">
    <source>
        <dbReference type="Proteomes" id="UP001595829"/>
    </source>
</evidence>
<comment type="caution">
    <text evidence="2">The sequence shown here is derived from an EMBL/GenBank/DDBJ whole genome shotgun (WGS) entry which is preliminary data.</text>
</comment>
<proteinExistence type="predicted"/>
<keyword evidence="1" id="KW-0812">Transmembrane</keyword>
<dbReference type="RefSeq" id="WP_345691367.1">
    <property type="nucleotide sequence ID" value="NZ_BAABIT010000001.1"/>
</dbReference>
<keyword evidence="3" id="KW-1185">Reference proteome</keyword>
<accession>A0ABV9XIX4</accession>
<feature type="transmembrane region" description="Helical" evidence="1">
    <location>
        <begin position="131"/>
        <end position="147"/>
    </location>
</feature>
<dbReference type="EMBL" id="JBHSJD010000017">
    <property type="protein sequence ID" value="MFC5024633.1"/>
    <property type="molecule type" value="Genomic_DNA"/>
</dbReference>
<name>A0ABV9XIX4_9ACTN</name>
<keyword evidence="1" id="KW-0472">Membrane</keyword>
<feature type="transmembrane region" description="Helical" evidence="1">
    <location>
        <begin position="153"/>
        <end position="171"/>
    </location>
</feature>
<protein>
    <recommendedName>
        <fullName evidence="4">Integral membrane protein</fullName>
    </recommendedName>
</protein>
<evidence type="ECO:0000256" key="1">
    <source>
        <dbReference type="SAM" id="Phobius"/>
    </source>
</evidence>
<evidence type="ECO:0008006" key="4">
    <source>
        <dbReference type="Google" id="ProtNLM"/>
    </source>
</evidence>
<evidence type="ECO:0000313" key="2">
    <source>
        <dbReference type="EMBL" id="MFC5024633.1"/>
    </source>
</evidence>